<keyword evidence="7" id="KW-0812">Transmembrane</keyword>
<dbReference type="GO" id="GO:0016705">
    <property type="term" value="F:oxidoreductase activity, acting on paired donors, with incorporation or reduction of molecular oxygen"/>
    <property type="evidence" value="ECO:0007669"/>
    <property type="project" value="InterPro"/>
</dbReference>
<dbReference type="PANTHER" id="PTHR46206">
    <property type="entry name" value="CYTOCHROME P450"/>
    <property type="match status" value="1"/>
</dbReference>
<dbReference type="Proteomes" id="UP000504637">
    <property type="component" value="Unplaced"/>
</dbReference>
<name>A0A6J3LRA8_9PEZI</name>
<dbReference type="RefSeq" id="XP_033455406.1">
    <property type="nucleotide sequence ID" value="XM_033605989.1"/>
</dbReference>
<keyword evidence="5 6" id="KW-0408">Iron</keyword>
<evidence type="ECO:0000256" key="4">
    <source>
        <dbReference type="ARBA" id="ARBA00023002"/>
    </source>
</evidence>
<dbReference type="GO" id="GO:0004497">
    <property type="term" value="F:monooxygenase activity"/>
    <property type="evidence" value="ECO:0007669"/>
    <property type="project" value="InterPro"/>
</dbReference>
<dbReference type="GeneID" id="54363789"/>
<dbReference type="GO" id="GO:0020037">
    <property type="term" value="F:heme binding"/>
    <property type="evidence" value="ECO:0007669"/>
    <property type="project" value="InterPro"/>
</dbReference>
<evidence type="ECO:0000256" key="6">
    <source>
        <dbReference type="PIRSR" id="PIRSR602401-1"/>
    </source>
</evidence>
<feature type="transmembrane region" description="Helical" evidence="7">
    <location>
        <begin position="24"/>
        <end position="47"/>
    </location>
</feature>
<keyword evidence="6" id="KW-0349">Heme</keyword>
<dbReference type="SUPFAM" id="SSF48264">
    <property type="entry name" value="Cytochrome P450"/>
    <property type="match status" value="1"/>
</dbReference>
<evidence type="ECO:0000256" key="1">
    <source>
        <dbReference type="ARBA" id="ARBA00001971"/>
    </source>
</evidence>
<keyword evidence="8" id="KW-1185">Reference proteome</keyword>
<proteinExistence type="inferred from homology"/>
<dbReference type="GO" id="GO:0005506">
    <property type="term" value="F:iron ion binding"/>
    <property type="evidence" value="ECO:0007669"/>
    <property type="project" value="InterPro"/>
</dbReference>
<reference evidence="9" key="3">
    <citation type="submission" date="2025-08" db="UniProtKB">
        <authorList>
            <consortium name="RefSeq"/>
        </authorList>
    </citation>
    <scope>IDENTIFICATION</scope>
    <source>
        <strain evidence="9">CBS 342.82</strain>
    </source>
</reference>
<feature type="binding site" description="axial binding residue" evidence="6">
    <location>
        <position position="460"/>
    </location>
    <ligand>
        <name>heme</name>
        <dbReference type="ChEBI" id="CHEBI:30413"/>
    </ligand>
    <ligandPart>
        <name>Fe</name>
        <dbReference type="ChEBI" id="CHEBI:18248"/>
    </ligandPart>
</feature>
<dbReference type="OrthoDB" id="1844152at2759"/>
<protein>
    <submittedName>
        <fullName evidence="9">Cytochrome P450</fullName>
    </submittedName>
</protein>
<dbReference type="Gene3D" id="1.10.630.10">
    <property type="entry name" value="Cytochrome P450"/>
    <property type="match status" value="1"/>
</dbReference>
<dbReference type="InterPro" id="IPR002401">
    <property type="entry name" value="Cyt_P450_E_grp-I"/>
</dbReference>
<comment type="cofactor">
    <cofactor evidence="1 6">
        <name>heme</name>
        <dbReference type="ChEBI" id="CHEBI:30413"/>
    </cofactor>
</comment>
<evidence type="ECO:0000256" key="2">
    <source>
        <dbReference type="ARBA" id="ARBA00010617"/>
    </source>
</evidence>
<evidence type="ECO:0000256" key="3">
    <source>
        <dbReference type="ARBA" id="ARBA00022723"/>
    </source>
</evidence>
<evidence type="ECO:0000313" key="8">
    <source>
        <dbReference type="Proteomes" id="UP000504637"/>
    </source>
</evidence>
<gene>
    <name evidence="9" type="ORF">K489DRAFT_384983</name>
</gene>
<evidence type="ECO:0000256" key="5">
    <source>
        <dbReference type="ARBA" id="ARBA00023004"/>
    </source>
</evidence>
<sequence>MSGLLNNILQHVQDDIGQNGSSKYWAVLALGITGWVMFRIFSTGVVIQPSRGSNFPPIVQLTRHEQFKDPINSYSRAMREHGDIIAVKKKDKMEIVVSEKYVQKVLTDETNFSFEQGVADAMNFEFLMELTEGKIFKIMADVTDQLLSKRMDTIVQQVSNVFFSRASELAQSAGKGPVDIFEHCQSTVADAMVLLILGKGFLTRANGDAVKLAANDVAELGGIYQNRSYFARTFPWLWRPITWFKVVVLRFMFGLMITLGRPIWAEMTRLVESPATYDATVDEDVTLLALLVRKFASEDRKLSLGDRGKIYLVLISTMFASVHQVASTMVWVFLELALRPEYQEEIYEEIKRQMPNGPEQLTHEALKQSARVDSFIRETMRTKGDTFSTVRMAINNVQLGQYIIPKGYTVHPNAYLAHNAPSEAGENPTDFDGRRWLGKNKPAAMSGPGNLAWGMGRWACLGRYFAVAEIKMMVFSLLSTMRVEIVDNKYEIADLLMIASAPPIASFKLRTL</sequence>
<dbReference type="InterPro" id="IPR036396">
    <property type="entry name" value="Cyt_P450_sf"/>
</dbReference>
<dbReference type="PRINTS" id="PR00463">
    <property type="entry name" value="EP450I"/>
</dbReference>
<reference evidence="9" key="2">
    <citation type="submission" date="2020-04" db="EMBL/GenBank/DDBJ databases">
        <authorList>
            <consortium name="NCBI Genome Project"/>
        </authorList>
    </citation>
    <scope>NUCLEOTIDE SEQUENCE</scope>
    <source>
        <strain evidence="9">CBS 342.82</strain>
    </source>
</reference>
<dbReference type="InterPro" id="IPR001128">
    <property type="entry name" value="Cyt_P450"/>
</dbReference>
<keyword evidence="7" id="KW-1133">Transmembrane helix</keyword>
<evidence type="ECO:0000256" key="7">
    <source>
        <dbReference type="SAM" id="Phobius"/>
    </source>
</evidence>
<keyword evidence="7" id="KW-0472">Membrane</keyword>
<dbReference type="Pfam" id="PF00067">
    <property type="entry name" value="p450"/>
    <property type="match status" value="1"/>
</dbReference>
<evidence type="ECO:0000313" key="9">
    <source>
        <dbReference type="RefSeq" id="XP_033455406.1"/>
    </source>
</evidence>
<dbReference type="AlphaFoldDB" id="A0A6J3LRA8"/>
<accession>A0A6J3LRA8</accession>
<keyword evidence="4" id="KW-0560">Oxidoreductase</keyword>
<keyword evidence="3 6" id="KW-0479">Metal-binding</keyword>
<comment type="similarity">
    <text evidence="2">Belongs to the cytochrome P450 family.</text>
</comment>
<organism evidence="9">
    <name type="scientific">Dissoconium aciculare CBS 342.82</name>
    <dbReference type="NCBI Taxonomy" id="1314786"/>
    <lineage>
        <taxon>Eukaryota</taxon>
        <taxon>Fungi</taxon>
        <taxon>Dikarya</taxon>
        <taxon>Ascomycota</taxon>
        <taxon>Pezizomycotina</taxon>
        <taxon>Dothideomycetes</taxon>
        <taxon>Dothideomycetidae</taxon>
        <taxon>Mycosphaerellales</taxon>
        <taxon>Dissoconiaceae</taxon>
        <taxon>Dissoconium</taxon>
    </lineage>
</organism>
<reference evidence="9" key="1">
    <citation type="submission" date="2020-01" db="EMBL/GenBank/DDBJ databases">
        <authorList>
            <consortium name="DOE Joint Genome Institute"/>
            <person name="Haridas S."/>
            <person name="Albert R."/>
            <person name="Binder M."/>
            <person name="Bloem J."/>
            <person name="Labutti K."/>
            <person name="Salamov A."/>
            <person name="Andreopoulos B."/>
            <person name="Baker S.E."/>
            <person name="Barry K."/>
            <person name="Bills G."/>
            <person name="Bluhm B.H."/>
            <person name="Cannon C."/>
            <person name="Castanera R."/>
            <person name="Culley D.E."/>
            <person name="Daum C."/>
            <person name="Ezra D."/>
            <person name="Gonzalez J.B."/>
            <person name="Henrissat B."/>
            <person name="Kuo A."/>
            <person name="Liang C."/>
            <person name="Lipzen A."/>
            <person name="Lutzoni F."/>
            <person name="Magnuson J."/>
            <person name="Mondo S."/>
            <person name="Nolan M."/>
            <person name="Ohm R."/>
            <person name="Pangilinan J."/>
            <person name="Park H.-J."/>
            <person name="Ramirez L."/>
            <person name="Alfaro M."/>
            <person name="Sun H."/>
            <person name="Tritt A."/>
            <person name="Yoshinaga Y."/>
            <person name="Zwiers L.-H."/>
            <person name="Turgeon B.G."/>
            <person name="Goodwin S.B."/>
            <person name="Spatafora J.W."/>
            <person name="Crous P.W."/>
            <person name="Grigoriev I.V."/>
        </authorList>
    </citation>
    <scope>NUCLEOTIDE SEQUENCE</scope>
    <source>
        <strain evidence="9">CBS 342.82</strain>
    </source>
</reference>
<feature type="transmembrane region" description="Helical" evidence="7">
    <location>
        <begin position="310"/>
        <end position="334"/>
    </location>
</feature>